<dbReference type="Pfam" id="PF08240">
    <property type="entry name" value="ADH_N"/>
    <property type="match status" value="1"/>
</dbReference>
<keyword evidence="2" id="KW-0560">Oxidoreductase</keyword>
<dbReference type="SUPFAM" id="SSF50129">
    <property type="entry name" value="GroES-like"/>
    <property type="match status" value="1"/>
</dbReference>
<name>A0A0A1Z1F3_PSEFL</name>
<dbReference type="RefSeq" id="WP_038845139.1">
    <property type="nucleotide sequence ID" value="NZ_ASGY01000073.1"/>
</dbReference>
<dbReference type="SUPFAM" id="SSF51735">
    <property type="entry name" value="NAD(P)-binding Rossmann-fold domains"/>
    <property type="match status" value="1"/>
</dbReference>
<proteinExistence type="predicted"/>
<dbReference type="InterPro" id="IPR036291">
    <property type="entry name" value="NAD(P)-bd_dom_sf"/>
</dbReference>
<dbReference type="InterPro" id="IPR011032">
    <property type="entry name" value="GroES-like_sf"/>
</dbReference>
<feature type="domain" description="Enoyl reductase (ER)" evidence="3">
    <location>
        <begin position="10"/>
        <end position="319"/>
    </location>
</feature>
<protein>
    <submittedName>
        <fullName evidence="4">Alcohol dehydrogenase</fullName>
    </submittedName>
</protein>
<dbReference type="Proteomes" id="UP000030060">
    <property type="component" value="Unassembled WGS sequence"/>
</dbReference>
<evidence type="ECO:0000313" key="5">
    <source>
        <dbReference type="Proteomes" id="UP000030060"/>
    </source>
</evidence>
<keyword evidence="1" id="KW-0521">NADP</keyword>
<sequence>MKAVMINAFGGPEVLAVQEVSLARPGPGQALVQVMAAGVNFMDTGARRGLGAASSLPLTLGAEGAGVVLAVGPQVTEVAPGDRVAWYYVPGSYAQQVIAPVSQLVPLPDDIGFETAAGLMMQGLTASNLVFDVHAIQKGDVAFIHAAAGGVGLMLTQMVKLLGGQAIGRVSHADKVDSVLAAGADYVVIGHAGHIAGQVERLVGKHAVNVVYDGTGNEGFSESLNLLDYFGTLALFGPFMDPIAPIDIFSIPRSVKLTYPVVMHHVRNRETLLARAQQLFTWVSTGRLKVNIGQHYSLAQAHQAHRDIESRRSTGKLIILPHA</sequence>
<dbReference type="EMBL" id="ASGY01000073">
    <property type="protein sequence ID" value="KGE68120.1"/>
    <property type="molecule type" value="Genomic_DNA"/>
</dbReference>
<comment type="caution">
    <text evidence="4">The sequence shown here is derived from an EMBL/GenBank/DDBJ whole genome shotgun (WGS) entry which is preliminary data.</text>
</comment>
<dbReference type="GO" id="GO:0070402">
    <property type="term" value="F:NADPH binding"/>
    <property type="evidence" value="ECO:0007669"/>
    <property type="project" value="TreeGrafter"/>
</dbReference>
<evidence type="ECO:0000256" key="1">
    <source>
        <dbReference type="ARBA" id="ARBA00022857"/>
    </source>
</evidence>
<evidence type="ECO:0000259" key="3">
    <source>
        <dbReference type="SMART" id="SM00829"/>
    </source>
</evidence>
<organism evidence="4 5">
    <name type="scientific">Pseudomonas fluorescens LMG 5329</name>
    <dbReference type="NCBI Taxonomy" id="1324332"/>
    <lineage>
        <taxon>Bacteria</taxon>
        <taxon>Pseudomonadati</taxon>
        <taxon>Pseudomonadota</taxon>
        <taxon>Gammaproteobacteria</taxon>
        <taxon>Pseudomonadales</taxon>
        <taxon>Pseudomonadaceae</taxon>
        <taxon>Pseudomonas</taxon>
    </lineage>
</organism>
<dbReference type="InterPro" id="IPR013154">
    <property type="entry name" value="ADH-like_N"/>
</dbReference>
<dbReference type="GO" id="GO:0003960">
    <property type="term" value="F:quinone reductase (NADPH) activity"/>
    <property type="evidence" value="ECO:0007669"/>
    <property type="project" value="InterPro"/>
</dbReference>
<dbReference type="PANTHER" id="PTHR48106">
    <property type="entry name" value="QUINONE OXIDOREDUCTASE PIG3-RELATED"/>
    <property type="match status" value="1"/>
</dbReference>
<dbReference type="GO" id="GO:0035925">
    <property type="term" value="F:mRNA 3'-UTR AU-rich region binding"/>
    <property type="evidence" value="ECO:0007669"/>
    <property type="project" value="TreeGrafter"/>
</dbReference>
<gene>
    <name evidence="4" type="ORF">K814_0109880</name>
</gene>
<dbReference type="Gene3D" id="3.90.180.10">
    <property type="entry name" value="Medium-chain alcohol dehydrogenases, catalytic domain"/>
    <property type="match status" value="1"/>
</dbReference>
<dbReference type="InterPro" id="IPR047618">
    <property type="entry name" value="QOR-like"/>
</dbReference>
<dbReference type="InterPro" id="IPR020843">
    <property type="entry name" value="ER"/>
</dbReference>
<dbReference type="AlphaFoldDB" id="A0A0A1Z1F3"/>
<dbReference type="Gene3D" id="3.40.50.720">
    <property type="entry name" value="NAD(P)-binding Rossmann-like Domain"/>
    <property type="match status" value="1"/>
</dbReference>
<dbReference type="GO" id="GO:0005829">
    <property type="term" value="C:cytosol"/>
    <property type="evidence" value="ECO:0007669"/>
    <property type="project" value="TreeGrafter"/>
</dbReference>
<dbReference type="SMART" id="SM00829">
    <property type="entry name" value="PKS_ER"/>
    <property type="match status" value="1"/>
</dbReference>
<accession>A0A0A1Z1F3</accession>
<evidence type="ECO:0000313" key="4">
    <source>
        <dbReference type="EMBL" id="KGE68120.1"/>
    </source>
</evidence>
<dbReference type="Pfam" id="PF13602">
    <property type="entry name" value="ADH_zinc_N_2"/>
    <property type="match status" value="1"/>
</dbReference>
<reference evidence="4 5" key="1">
    <citation type="journal article" date="2013" name="Genome Announc.">
        <title>Draft Genome Sequence of Pseudomonas fluorescens LMG 5329, a White Line-Inducing Principle-Producing Bioindicator for the Mushroom Pathogen Pseudomonas tolaasii.</title>
        <authorList>
            <person name="Ghequire M.G."/>
            <person name="Rokni-Zadeh H."/>
            <person name="Zarrineh P."/>
            <person name="De Mot R."/>
        </authorList>
    </citation>
    <scope>NUCLEOTIDE SEQUENCE [LARGE SCALE GENOMIC DNA]</scope>
    <source>
        <strain evidence="4 5">LMG 5329</strain>
    </source>
</reference>
<evidence type="ECO:0000256" key="2">
    <source>
        <dbReference type="ARBA" id="ARBA00023002"/>
    </source>
</evidence>
<dbReference type="CDD" id="cd05286">
    <property type="entry name" value="QOR2"/>
    <property type="match status" value="1"/>
</dbReference>
<dbReference type="PANTHER" id="PTHR48106:SF13">
    <property type="entry name" value="QUINONE OXIDOREDUCTASE-RELATED"/>
    <property type="match status" value="1"/>
</dbReference>